<evidence type="ECO:0000313" key="5">
    <source>
        <dbReference type="Proteomes" id="UP000192758"/>
    </source>
</evidence>
<dbReference type="PANTHER" id="PTHR12629:SF0">
    <property type="entry name" value="DIPHOSPHOINOSITOL-POLYPHOSPHATE DIPHOSPHATASE"/>
    <property type="match status" value="1"/>
</dbReference>
<gene>
    <name evidence="4" type="ORF">EHP00_1215</name>
</gene>
<dbReference type="OrthoDB" id="2194883at2759"/>
<reference evidence="4 5" key="1">
    <citation type="journal article" date="2017" name="Environ. Microbiol.">
        <title>Decay of the glycolytic pathway and adaptation to intranuclear parasitism within Enterocytozoonidae microsporidia.</title>
        <authorList>
            <person name="Wiredu Boakye D."/>
            <person name="Jaroenlak P."/>
            <person name="Prachumwat A."/>
            <person name="Williams T.A."/>
            <person name="Bateman K.S."/>
            <person name="Itsathitphaisarn O."/>
            <person name="Sritunyalucksana K."/>
            <person name="Paszkiewicz K.H."/>
            <person name="Moore K.A."/>
            <person name="Stentiford G.D."/>
            <person name="Williams B.A."/>
        </authorList>
    </citation>
    <scope>NUCLEOTIDE SEQUENCE [LARGE SCALE GENOMIC DNA]</scope>
    <source>
        <strain evidence="4 5">TH1</strain>
    </source>
</reference>
<dbReference type="InterPro" id="IPR000086">
    <property type="entry name" value="NUDIX_hydrolase_dom"/>
</dbReference>
<name>A0A1W0E820_9MICR</name>
<dbReference type="PROSITE" id="PS00893">
    <property type="entry name" value="NUDIX_BOX"/>
    <property type="match status" value="1"/>
</dbReference>
<dbReference type="EMBL" id="MNPJ01000010">
    <property type="protein sequence ID" value="OQS55390.1"/>
    <property type="molecule type" value="Genomic_DNA"/>
</dbReference>
<accession>A0A1W0E820</accession>
<protein>
    <recommendedName>
        <fullName evidence="3">Nudix hydrolase domain-containing protein</fullName>
    </recommendedName>
</protein>
<dbReference type="Gene3D" id="3.90.79.10">
    <property type="entry name" value="Nucleoside Triphosphate Pyrophosphohydrolase"/>
    <property type="match status" value="1"/>
</dbReference>
<keyword evidence="2" id="KW-0378">Hydrolase</keyword>
<dbReference type="VEuPathDB" id="MicrosporidiaDB:EHP00_1215"/>
<dbReference type="GO" id="GO:0046872">
    <property type="term" value="F:metal ion binding"/>
    <property type="evidence" value="ECO:0007669"/>
    <property type="project" value="UniProtKB-KW"/>
</dbReference>
<comment type="caution">
    <text evidence="4">The sequence shown here is derived from an EMBL/GenBank/DDBJ whole genome shotgun (WGS) entry which is preliminary data.</text>
</comment>
<dbReference type="InterPro" id="IPR015797">
    <property type="entry name" value="NUDIX_hydrolase-like_dom_sf"/>
</dbReference>
<dbReference type="AlphaFoldDB" id="A0A1W0E820"/>
<dbReference type="InterPro" id="IPR020084">
    <property type="entry name" value="NUDIX_hydrolase_CS"/>
</dbReference>
<dbReference type="GO" id="GO:0005634">
    <property type="term" value="C:nucleus"/>
    <property type="evidence" value="ECO:0007669"/>
    <property type="project" value="TreeGrafter"/>
</dbReference>
<feature type="domain" description="Nudix hydrolase" evidence="3">
    <location>
        <begin position="19"/>
        <end position="141"/>
    </location>
</feature>
<evidence type="ECO:0000259" key="3">
    <source>
        <dbReference type="PROSITE" id="PS51462"/>
    </source>
</evidence>
<dbReference type="Proteomes" id="UP000192758">
    <property type="component" value="Unassembled WGS sequence"/>
</dbReference>
<dbReference type="Pfam" id="PF00293">
    <property type="entry name" value="NUDIX"/>
    <property type="match status" value="1"/>
</dbReference>
<dbReference type="PANTHER" id="PTHR12629">
    <property type="entry name" value="DIPHOSPHOINOSITOL POLYPHOSPHATE PHOSPHOHYDROLASE"/>
    <property type="match status" value="1"/>
</dbReference>
<dbReference type="PROSITE" id="PS51462">
    <property type="entry name" value="NUDIX"/>
    <property type="match status" value="1"/>
</dbReference>
<keyword evidence="1" id="KW-0479">Metal-binding</keyword>
<sequence length="143" mass="16835">MFHFLSFLMHVFSNKIEKEIEKTAGCIPFYENKIVMITSSKGNVIFPKGHIKKNESAKEAAVRETEEECGCIGEIFGNKIEIERVKKDKTVEHLSLFKMKVKKIKTDFDEKTKRKIIFKTKEELLKHKHIPKYLLEIIRHEIN</sequence>
<evidence type="ECO:0000256" key="1">
    <source>
        <dbReference type="ARBA" id="ARBA00022723"/>
    </source>
</evidence>
<dbReference type="STRING" id="646526.A0A1W0E820"/>
<proteinExistence type="predicted"/>
<organism evidence="4 5">
    <name type="scientific">Ecytonucleospora hepatopenaei</name>
    <dbReference type="NCBI Taxonomy" id="646526"/>
    <lineage>
        <taxon>Eukaryota</taxon>
        <taxon>Fungi</taxon>
        <taxon>Fungi incertae sedis</taxon>
        <taxon>Microsporidia</taxon>
        <taxon>Enterocytozoonidae</taxon>
        <taxon>Ecytonucleospora</taxon>
    </lineage>
</organism>
<dbReference type="GO" id="GO:0016787">
    <property type="term" value="F:hydrolase activity"/>
    <property type="evidence" value="ECO:0007669"/>
    <property type="project" value="UniProtKB-KW"/>
</dbReference>
<dbReference type="SUPFAM" id="SSF55811">
    <property type="entry name" value="Nudix"/>
    <property type="match status" value="1"/>
</dbReference>
<dbReference type="GO" id="GO:0005737">
    <property type="term" value="C:cytoplasm"/>
    <property type="evidence" value="ECO:0007669"/>
    <property type="project" value="TreeGrafter"/>
</dbReference>
<evidence type="ECO:0000256" key="2">
    <source>
        <dbReference type="ARBA" id="ARBA00022801"/>
    </source>
</evidence>
<keyword evidence="5" id="KW-1185">Reference proteome</keyword>
<evidence type="ECO:0000313" key="4">
    <source>
        <dbReference type="EMBL" id="OQS55390.1"/>
    </source>
</evidence>